<dbReference type="Gene3D" id="3.40.50.720">
    <property type="entry name" value="NAD(P)-binding Rossmann-like Domain"/>
    <property type="match status" value="1"/>
</dbReference>
<keyword evidence="3" id="KW-1185">Reference proteome</keyword>
<name>A0A5C5GEL9_9RHOB</name>
<reference evidence="2 3" key="1">
    <citation type="submission" date="2019-06" db="EMBL/GenBank/DDBJ databases">
        <title>Genome of new Rhodobacteraceae sp. SM1903.</title>
        <authorList>
            <person name="Ren X."/>
        </authorList>
    </citation>
    <scope>NUCLEOTIDE SEQUENCE [LARGE SCALE GENOMIC DNA]</scope>
    <source>
        <strain evidence="2 3">SM1903</strain>
    </source>
</reference>
<gene>
    <name evidence="2" type="ORF">FHY64_06640</name>
</gene>
<dbReference type="PRINTS" id="PR00081">
    <property type="entry name" value="GDHRDH"/>
</dbReference>
<dbReference type="SUPFAM" id="SSF51735">
    <property type="entry name" value="NAD(P)-binding Rossmann-fold domains"/>
    <property type="match status" value="1"/>
</dbReference>
<organism evidence="2 3">
    <name type="scientific">Pelagovum pacificum</name>
    <dbReference type="NCBI Taxonomy" id="2588711"/>
    <lineage>
        <taxon>Bacteria</taxon>
        <taxon>Pseudomonadati</taxon>
        <taxon>Pseudomonadota</taxon>
        <taxon>Alphaproteobacteria</taxon>
        <taxon>Rhodobacterales</taxon>
        <taxon>Paracoccaceae</taxon>
        <taxon>Pelagovum</taxon>
    </lineage>
</organism>
<comment type="similarity">
    <text evidence="1">Belongs to the short-chain dehydrogenases/reductases (SDR) family.</text>
</comment>
<sequence length="257" mass="26616">MSTQTDPTKQGPLADRIVIVTGGAAGIGRGIVRQALVAGARVTVLDRDAAGAGNARDDGADFVQVDVTDAEAFAAAVADVARTKGRLDGMVNNAGITEVIPFLDLDVTAMDRLWQTNLRSVIVGTQAAARIMVPQGRGAIVNIASNHAHESDPGFETYAATKGGVLAIGRALAWSLGPSGVRVNTLSPGLTLTERAAHITEDPEKHRRLSDWHADGRINSPEDVGAAAVFLLSDASVTMNGSEMVADRGMSARLGSG</sequence>
<dbReference type="CDD" id="cd05233">
    <property type="entry name" value="SDR_c"/>
    <property type="match status" value="1"/>
</dbReference>
<dbReference type="Pfam" id="PF13561">
    <property type="entry name" value="adh_short_C2"/>
    <property type="match status" value="1"/>
</dbReference>
<dbReference type="InterPro" id="IPR002347">
    <property type="entry name" value="SDR_fam"/>
</dbReference>
<protein>
    <submittedName>
        <fullName evidence="2">SDR family oxidoreductase</fullName>
    </submittedName>
</protein>
<dbReference type="PANTHER" id="PTHR42760">
    <property type="entry name" value="SHORT-CHAIN DEHYDROGENASES/REDUCTASES FAMILY MEMBER"/>
    <property type="match status" value="1"/>
</dbReference>
<dbReference type="GO" id="GO:0016616">
    <property type="term" value="F:oxidoreductase activity, acting on the CH-OH group of donors, NAD or NADP as acceptor"/>
    <property type="evidence" value="ECO:0007669"/>
    <property type="project" value="TreeGrafter"/>
</dbReference>
<dbReference type="EMBL" id="VFFF01000001">
    <property type="protein sequence ID" value="TNY32950.1"/>
    <property type="molecule type" value="Genomic_DNA"/>
</dbReference>
<evidence type="ECO:0000256" key="1">
    <source>
        <dbReference type="ARBA" id="ARBA00006484"/>
    </source>
</evidence>
<dbReference type="AlphaFoldDB" id="A0A5C5GEL9"/>
<evidence type="ECO:0000313" key="3">
    <source>
        <dbReference type="Proteomes" id="UP000314011"/>
    </source>
</evidence>
<dbReference type="RefSeq" id="WP_140193635.1">
    <property type="nucleotide sequence ID" value="NZ_CP065915.1"/>
</dbReference>
<dbReference type="InterPro" id="IPR036291">
    <property type="entry name" value="NAD(P)-bd_dom_sf"/>
</dbReference>
<dbReference type="Proteomes" id="UP000314011">
    <property type="component" value="Unassembled WGS sequence"/>
</dbReference>
<dbReference type="PRINTS" id="PR00080">
    <property type="entry name" value="SDRFAMILY"/>
</dbReference>
<proteinExistence type="inferred from homology"/>
<dbReference type="InterPro" id="IPR020904">
    <property type="entry name" value="Sc_DH/Rdtase_CS"/>
</dbReference>
<dbReference type="FunFam" id="3.40.50.720:FF:000084">
    <property type="entry name" value="Short-chain dehydrogenase reductase"/>
    <property type="match status" value="1"/>
</dbReference>
<comment type="caution">
    <text evidence="2">The sequence shown here is derived from an EMBL/GenBank/DDBJ whole genome shotgun (WGS) entry which is preliminary data.</text>
</comment>
<evidence type="ECO:0000313" key="2">
    <source>
        <dbReference type="EMBL" id="TNY32950.1"/>
    </source>
</evidence>
<dbReference type="PROSITE" id="PS00061">
    <property type="entry name" value="ADH_SHORT"/>
    <property type="match status" value="1"/>
</dbReference>
<dbReference type="OrthoDB" id="286404at2"/>
<accession>A0A5C5GEL9</accession>